<organism evidence="3 4">
    <name type="scientific">Pseudallescheria apiosperma</name>
    <name type="common">Scedosporium apiospermum</name>
    <dbReference type="NCBI Taxonomy" id="563466"/>
    <lineage>
        <taxon>Eukaryota</taxon>
        <taxon>Fungi</taxon>
        <taxon>Dikarya</taxon>
        <taxon>Ascomycota</taxon>
        <taxon>Pezizomycotina</taxon>
        <taxon>Sordariomycetes</taxon>
        <taxon>Hypocreomycetidae</taxon>
        <taxon>Microascales</taxon>
        <taxon>Microascaceae</taxon>
        <taxon>Scedosporium</taxon>
    </lineage>
</organism>
<dbReference type="RefSeq" id="XP_016642308.1">
    <property type="nucleotide sequence ID" value="XM_016787993.1"/>
</dbReference>
<feature type="signal peptide" evidence="2">
    <location>
        <begin position="1"/>
        <end position="26"/>
    </location>
</feature>
<feature type="chain" id="PRO_5001775228" evidence="2">
    <location>
        <begin position="27"/>
        <end position="299"/>
    </location>
</feature>
<reference evidence="3 4" key="1">
    <citation type="journal article" date="2014" name="Genome Announc.">
        <title>Draft genome sequence of the pathogenic fungus Scedosporium apiospermum.</title>
        <authorList>
            <person name="Vandeputte P."/>
            <person name="Ghamrawi S."/>
            <person name="Rechenmann M."/>
            <person name="Iltis A."/>
            <person name="Giraud S."/>
            <person name="Fleury M."/>
            <person name="Thornton C."/>
            <person name="Delhaes L."/>
            <person name="Meyer W."/>
            <person name="Papon N."/>
            <person name="Bouchara J.P."/>
        </authorList>
    </citation>
    <scope>NUCLEOTIDE SEQUENCE [LARGE SCALE GENOMIC DNA]</scope>
    <source>
        <strain evidence="3 4">IHEM 14462</strain>
    </source>
</reference>
<gene>
    <name evidence="3" type="ORF">SAPIO_CDS5724</name>
</gene>
<name>A0A084G597_PSEDA</name>
<feature type="region of interest" description="Disordered" evidence="1">
    <location>
        <begin position="136"/>
        <end position="193"/>
    </location>
</feature>
<dbReference type="OrthoDB" id="5128587at2759"/>
<evidence type="ECO:0000313" key="3">
    <source>
        <dbReference type="EMBL" id="KEZ42509.1"/>
    </source>
</evidence>
<proteinExistence type="predicted"/>
<dbReference type="Proteomes" id="UP000028545">
    <property type="component" value="Unassembled WGS sequence"/>
</dbReference>
<keyword evidence="4" id="KW-1185">Reference proteome</keyword>
<comment type="caution">
    <text evidence="3">The sequence shown here is derived from an EMBL/GenBank/DDBJ whole genome shotgun (WGS) entry which is preliminary data.</text>
</comment>
<evidence type="ECO:0000256" key="1">
    <source>
        <dbReference type="SAM" id="MobiDB-lite"/>
    </source>
</evidence>
<dbReference type="AlphaFoldDB" id="A0A084G597"/>
<evidence type="ECO:0000256" key="2">
    <source>
        <dbReference type="SAM" id="SignalP"/>
    </source>
</evidence>
<sequence length="299" mass="31883">MLFSTPFGLQPIALVMFGFTATTVLANPANSFCDRGNTPTPDDCRAAIAKINPNEVYTGIRQFSAGDCTVELRGAFSSTNPPPTRGSDIIMQAEDIVEDGCRGVGFCEDTGGHVSVRQCTVCMFGTCAVCNAPRRRDTGDASGSLPTRSLEERQPEEPGSFSRRRRVASEPEPASAPHLVARQNPEPGVECRSSLNPPSVDACKKLADSIRGQTLSLPFTTSVDDCDLAVFGHFRDLSASGDKIADRISHDSDLCASAGSDPVVGSQKDTTQELIFVGFTIWFGNLCGRFGFGMANCVP</sequence>
<dbReference type="HOGENOM" id="CLU_931136_0_0_1"/>
<dbReference type="GeneID" id="27724796"/>
<dbReference type="EMBL" id="JOWA01000099">
    <property type="protein sequence ID" value="KEZ42509.1"/>
    <property type="molecule type" value="Genomic_DNA"/>
</dbReference>
<dbReference type="KEGG" id="sapo:SAPIO_CDS5724"/>
<protein>
    <submittedName>
        <fullName evidence="3">Uncharacterized protein</fullName>
    </submittedName>
</protein>
<accession>A0A084G597</accession>
<keyword evidence="2" id="KW-0732">Signal</keyword>
<dbReference type="VEuPathDB" id="FungiDB:SAPIO_CDS5724"/>
<evidence type="ECO:0000313" key="4">
    <source>
        <dbReference type="Proteomes" id="UP000028545"/>
    </source>
</evidence>